<reference evidence="6 7" key="1">
    <citation type="journal article" date="2018" name="Nat. Biotechnol.">
        <title>A standardized bacterial taxonomy based on genome phylogeny substantially revises the tree of life.</title>
        <authorList>
            <person name="Parks D.H."/>
            <person name="Chuvochina M."/>
            <person name="Waite D.W."/>
            <person name="Rinke C."/>
            <person name="Skarshewski A."/>
            <person name="Chaumeil P.A."/>
            <person name="Hugenholtz P."/>
        </authorList>
    </citation>
    <scope>NUCLEOTIDE SEQUENCE [LARGE SCALE GENOMIC DNA]</scope>
    <source>
        <strain evidence="6">UBA9360</strain>
    </source>
</reference>
<comment type="caution">
    <text evidence="6">The sequence shown here is derived from an EMBL/GenBank/DDBJ whole genome shotgun (WGS) entry which is preliminary data.</text>
</comment>
<dbReference type="NCBIfam" id="TIGR00254">
    <property type="entry name" value="GGDEF"/>
    <property type="match status" value="1"/>
</dbReference>
<name>A0A348WLV4_9GAMM</name>
<dbReference type="Pfam" id="PF00563">
    <property type="entry name" value="EAL"/>
    <property type="match status" value="1"/>
</dbReference>
<evidence type="ECO:0000313" key="6">
    <source>
        <dbReference type="EMBL" id="HAR55516.1"/>
    </source>
</evidence>
<evidence type="ECO:0000256" key="2">
    <source>
        <dbReference type="ARBA" id="ARBA00022636"/>
    </source>
</evidence>
<dbReference type="PROSITE" id="PS50883">
    <property type="entry name" value="EAL"/>
    <property type="match status" value="1"/>
</dbReference>
<dbReference type="SMART" id="SM00052">
    <property type="entry name" value="EAL"/>
    <property type="match status" value="1"/>
</dbReference>
<protein>
    <recommendedName>
        <fullName evidence="1">cyclic-guanylate-specific phosphodiesterase</fullName>
        <ecNumber evidence="1">3.1.4.52</ecNumber>
    </recommendedName>
</protein>
<evidence type="ECO:0000313" key="7">
    <source>
        <dbReference type="Proteomes" id="UP000262878"/>
    </source>
</evidence>
<feature type="domain" description="GGDEF" evidence="5">
    <location>
        <begin position="336"/>
        <end position="469"/>
    </location>
</feature>
<dbReference type="InterPro" id="IPR000160">
    <property type="entry name" value="GGDEF_dom"/>
</dbReference>
<dbReference type="PROSITE" id="PS50887">
    <property type="entry name" value="GGDEF"/>
    <property type="match status" value="1"/>
</dbReference>
<feature type="domain" description="EAL" evidence="4">
    <location>
        <begin position="478"/>
        <end position="732"/>
    </location>
</feature>
<dbReference type="Gene3D" id="3.20.20.450">
    <property type="entry name" value="EAL domain"/>
    <property type="match status" value="1"/>
</dbReference>
<feature type="transmembrane region" description="Helical" evidence="3">
    <location>
        <begin position="250"/>
        <end position="272"/>
    </location>
</feature>
<dbReference type="PANTHER" id="PTHR44757:SF2">
    <property type="entry name" value="BIOFILM ARCHITECTURE MAINTENANCE PROTEIN MBAA"/>
    <property type="match status" value="1"/>
</dbReference>
<dbReference type="AlphaFoldDB" id="A0A348WLV4"/>
<dbReference type="CDD" id="cd01948">
    <property type="entry name" value="EAL"/>
    <property type="match status" value="1"/>
</dbReference>
<dbReference type="EMBL" id="DMUP01000041">
    <property type="protein sequence ID" value="HAR55516.1"/>
    <property type="molecule type" value="Genomic_DNA"/>
</dbReference>
<gene>
    <name evidence="6" type="ORF">DCR58_01880</name>
</gene>
<keyword evidence="2" id="KW-0973">c-di-GMP</keyword>
<feature type="transmembrane region" description="Helical" evidence="3">
    <location>
        <begin position="12"/>
        <end position="30"/>
    </location>
</feature>
<dbReference type="GO" id="GO:0071111">
    <property type="term" value="F:cyclic-guanylate-specific phosphodiesterase activity"/>
    <property type="evidence" value="ECO:0007669"/>
    <property type="project" value="UniProtKB-EC"/>
</dbReference>
<dbReference type="InterPro" id="IPR035919">
    <property type="entry name" value="EAL_sf"/>
</dbReference>
<dbReference type="STRING" id="314276.OS145_12874"/>
<proteinExistence type="predicted"/>
<dbReference type="InterPro" id="IPR001633">
    <property type="entry name" value="EAL_dom"/>
</dbReference>
<keyword evidence="3" id="KW-0812">Transmembrane</keyword>
<evidence type="ECO:0000256" key="3">
    <source>
        <dbReference type="SAM" id="Phobius"/>
    </source>
</evidence>
<dbReference type="InterPro" id="IPR043128">
    <property type="entry name" value="Rev_trsase/Diguanyl_cyclase"/>
</dbReference>
<dbReference type="SMART" id="SM00267">
    <property type="entry name" value="GGDEF"/>
    <property type="match status" value="1"/>
</dbReference>
<evidence type="ECO:0000259" key="5">
    <source>
        <dbReference type="PROSITE" id="PS50887"/>
    </source>
</evidence>
<dbReference type="FunFam" id="3.20.20.450:FF:000001">
    <property type="entry name" value="Cyclic di-GMP phosphodiesterase yahA"/>
    <property type="match status" value="1"/>
</dbReference>
<evidence type="ECO:0000259" key="4">
    <source>
        <dbReference type="PROSITE" id="PS50883"/>
    </source>
</evidence>
<dbReference type="SUPFAM" id="SSF55073">
    <property type="entry name" value="Nucleotide cyclase"/>
    <property type="match status" value="1"/>
</dbReference>
<keyword evidence="3" id="KW-1133">Transmembrane helix</keyword>
<dbReference type="InterPro" id="IPR052155">
    <property type="entry name" value="Biofilm_reg_signaling"/>
</dbReference>
<dbReference type="EC" id="3.1.4.52" evidence="1"/>
<dbReference type="Proteomes" id="UP000262878">
    <property type="component" value="Unassembled WGS sequence"/>
</dbReference>
<keyword evidence="3" id="KW-0472">Membrane</keyword>
<dbReference type="InterPro" id="IPR029787">
    <property type="entry name" value="Nucleotide_cyclase"/>
</dbReference>
<dbReference type="CDD" id="cd01949">
    <property type="entry name" value="GGDEF"/>
    <property type="match status" value="1"/>
</dbReference>
<dbReference type="PANTHER" id="PTHR44757">
    <property type="entry name" value="DIGUANYLATE CYCLASE DGCP"/>
    <property type="match status" value="1"/>
</dbReference>
<dbReference type="Pfam" id="PF00990">
    <property type="entry name" value="GGDEF"/>
    <property type="match status" value="1"/>
</dbReference>
<dbReference type="SUPFAM" id="SSF141868">
    <property type="entry name" value="EAL domain-like"/>
    <property type="match status" value="1"/>
</dbReference>
<sequence>MRLKLFAGAKQAVITIVTGALISIIAFSYVRYLENIDAREALENEAYNIQREVRQNLVAHLYATELFARELKQSKQELDDRWNDDANIISLYYQSITAMVWLSPDLVIQKYYPPDRQAQLLGTPFKGSELTTTLLKSEGNQHAMIGSAGNLGRIGSDIVMFSRIENASRQGFLGLIISLQDLLNNVIRQNISEGYQVAISRDGQTLYQFAGDVTLRDQWAVSRTLQLLGSQWQLHVWMTPARLAEERQGLALTLLFTGLFITAMLTLVFYIVAQSRYKAQQLADANIELYSEIDERERVEKEIAYLAEHDALTRLINRNALMRILSEWLADDAKNGLTAILFIDLDRFKEVNDALGHTVGDELIKRVARRIKKLAPNEAVLARSGGDEFLLAVPHSTSREHILTLADQLLQALDAHFYVDEYELFISASIGIAFAEDADNNPEYLIRNADTALYQAKDNGRNTYHIYSQAVHRDLAKKLEMVKQLRHAVEQEALEVYYQPKVELLGHRITGLEALVRWVKDDGTVIGPDQFIPIAEDTGLIIPLSEYVMRTACNQLKRWHEMGFNDLTMAINISGKQLHLPDLVDTIVDNVSEARLSPKCIELELTEQVFIENIQSHTNFMHSVREHGMSLAIDDFGVGYSSLSYLKNFPVTSLKIDRSFVRDLPDNEDDAVIVQTIINLAKNLNIQLVAEGIETSEQVEFLLSRDCGIGQGYLFSRPVPADEITQLLQNYHGLMPIDISS</sequence>
<organism evidence="6 7">
    <name type="scientific">Idiomarina baltica</name>
    <dbReference type="NCBI Taxonomy" id="190892"/>
    <lineage>
        <taxon>Bacteria</taxon>
        <taxon>Pseudomonadati</taxon>
        <taxon>Pseudomonadota</taxon>
        <taxon>Gammaproteobacteria</taxon>
        <taxon>Alteromonadales</taxon>
        <taxon>Idiomarinaceae</taxon>
        <taxon>Idiomarina</taxon>
    </lineage>
</organism>
<dbReference type="Gene3D" id="3.30.70.270">
    <property type="match status" value="1"/>
</dbReference>
<accession>A0A348WLV4</accession>
<evidence type="ECO:0000256" key="1">
    <source>
        <dbReference type="ARBA" id="ARBA00012282"/>
    </source>
</evidence>